<name>A0A4R3L4G5_9BACL</name>
<dbReference type="Pfam" id="PF06271">
    <property type="entry name" value="RDD"/>
    <property type="match status" value="1"/>
</dbReference>
<feature type="transmembrane region" description="Helical" evidence="5">
    <location>
        <begin position="49"/>
        <end position="67"/>
    </location>
</feature>
<comment type="subcellular location">
    <subcellularLocation>
        <location evidence="1">Membrane</location>
        <topology evidence="1">Multi-pass membrane protein</topology>
    </subcellularLocation>
</comment>
<dbReference type="EMBL" id="SMAG01000005">
    <property type="protein sequence ID" value="TCS93858.1"/>
    <property type="molecule type" value="Genomic_DNA"/>
</dbReference>
<evidence type="ECO:0000256" key="4">
    <source>
        <dbReference type="ARBA" id="ARBA00023136"/>
    </source>
</evidence>
<evidence type="ECO:0000256" key="2">
    <source>
        <dbReference type="ARBA" id="ARBA00022692"/>
    </source>
</evidence>
<evidence type="ECO:0000256" key="1">
    <source>
        <dbReference type="ARBA" id="ARBA00004141"/>
    </source>
</evidence>
<evidence type="ECO:0000313" key="7">
    <source>
        <dbReference type="EMBL" id="TCS93858.1"/>
    </source>
</evidence>
<accession>A0A4R3L4G5</accession>
<dbReference type="InterPro" id="IPR010432">
    <property type="entry name" value="RDD"/>
</dbReference>
<reference evidence="7 8" key="1">
    <citation type="submission" date="2019-03" db="EMBL/GenBank/DDBJ databases">
        <title>Genomic Encyclopedia of Type Strains, Phase IV (KMG-IV): sequencing the most valuable type-strain genomes for metagenomic binning, comparative biology and taxonomic classification.</title>
        <authorList>
            <person name="Goeker M."/>
        </authorList>
    </citation>
    <scope>NUCLEOTIDE SEQUENCE [LARGE SCALE GENOMIC DNA]</scope>
    <source>
        <strain evidence="7 8">DSM 45707</strain>
    </source>
</reference>
<gene>
    <name evidence="7" type="ORF">EDD58_10566</name>
</gene>
<sequence>MAIRVVNNTGQRIGLFHSTIRTAIKFLPWELAHFGIWQLSLPTQFSETTVLMILSTANLAAFIYLLSPLTNKKRKTFYDWIVGTKVVCKQTME</sequence>
<protein>
    <submittedName>
        <fullName evidence="7">RDD family protein</fullName>
    </submittedName>
</protein>
<keyword evidence="3 5" id="KW-1133">Transmembrane helix</keyword>
<dbReference type="GO" id="GO:0016020">
    <property type="term" value="C:membrane"/>
    <property type="evidence" value="ECO:0007669"/>
    <property type="project" value="UniProtKB-SubCell"/>
</dbReference>
<evidence type="ECO:0000256" key="3">
    <source>
        <dbReference type="ARBA" id="ARBA00022989"/>
    </source>
</evidence>
<evidence type="ECO:0000313" key="8">
    <source>
        <dbReference type="Proteomes" id="UP000294937"/>
    </source>
</evidence>
<keyword evidence="4 5" id="KW-0472">Membrane</keyword>
<dbReference type="AlphaFoldDB" id="A0A4R3L4G5"/>
<evidence type="ECO:0000256" key="5">
    <source>
        <dbReference type="SAM" id="Phobius"/>
    </source>
</evidence>
<organism evidence="7 8">
    <name type="scientific">Hazenella coriacea</name>
    <dbReference type="NCBI Taxonomy" id="1179467"/>
    <lineage>
        <taxon>Bacteria</taxon>
        <taxon>Bacillati</taxon>
        <taxon>Bacillota</taxon>
        <taxon>Bacilli</taxon>
        <taxon>Bacillales</taxon>
        <taxon>Thermoactinomycetaceae</taxon>
        <taxon>Hazenella</taxon>
    </lineage>
</organism>
<evidence type="ECO:0000259" key="6">
    <source>
        <dbReference type="Pfam" id="PF06271"/>
    </source>
</evidence>
<feature type="domain" description="RDD" evidence="6">
    <location>
        <begin position="1"/>
        <end position="82"/>
    </location>
</feature>
<keyword evidence="2 5" id="KW-0812">Transmembrane</keyword>
<comment type="caution">
    <text evidence="7">The sequence shown here is derived from an EMBL/GenBank/DDBJ whole genome shotgun (WGS) entry which is preliminary data.</text>
</comment>
<proteinExistence type="predicted"/>
<keyword evidence="8" id="KW-1185">Reference proteome</keyword>
<dbReference type="Proteomes" id="UP000294937">
    <property type="component" value="Unassembled WGS sequence"/>
</dbReference>